<protein>
    <submittedName>
        <fullName evidence="3">Universal stress protein</fullName>
    </submittedName>
</protein>
<gene>
    <name evidence="3" type="ORF">ABC974_20730</name>
</gene>
<comment type="similarity">
    <text evidence="1">Belongs to the universal stress protein A family.</text>
</comment>
<name>A0ABU9Y8F3_9SPHN</name>
<evidence type="ECO:0000259" key="2">
    <source>
        <dbReference type="Pfam" id="PF00582"/>
    </source>
</evidence>
<evidence type="ECO:0000313" key="3">
    <source>
        <dbReference type="EMBL" id="MEN2792067.1"/>
    </source>
</evidence>
<organism evidence="3 4">
    <name type="scientific">Sphingomonas oligophenolica</name>
    <dbReference type="NCBI Taxonomy" id="301154"/>
    <lineage>
        <taxon>Bacteria</taxon>
        <taxon>Pseudomonadati</taxon>
        <taxon>Pseudomonadota</taxon>
        <taxon>Alphaproteobacteria</taxon>
        <taxon>Sphingomonadales</taxon>
        <taxon>Sphingomonadaceae</taxon>
        <taxon>Sphingomonas</taxon>
    </lineage>
</organism>
<dbReference type="InterPro" id="IPR006016">
    <property type="entry name" value="UspA"/>
</dbReference>
<accession>A0ABU9Y8F3</accession>
<proteinExistence type="inferred from homology"/>
<evidence type="ECO:0000256" key="1">
    <source>
        <dbReference type="ARBA" id="ARBA00008791"/>
    </source>
</evidence>
<feature type="domain" description="UspA" evidence="2">
    <location>
        <begin position="1"/>
        <end position="130"/>
    </location>
</feature>
<dbReference type="CDD" id="cd00293">
    <property type="entry name" value="USP-like"/>
    <property type="match status" value="1"/>
</dbReference>
<dbReference type="InterPro" id="IPR006015">
    <property type="entry name" value="Universal_stress_UspA"/>
</dbReference>
<dbReference type="Proteomes" id="UP001419910">
    <property type="component" value="Unassembled WGS sequence"/>
</dbReference>
<reference evidence="3 4" key="1">
    <citation type="submission" date="2024-05" db="EMBL/GenBank/DDBJ databases">
        <authorList>
            <person name="Liu Q."/>
            <person name="Xin Y.-H."/>
        </authorList>
    </citation>
    <scope>NUCLEOTIDE SEQUENCE [LARGE SCALE GENOMIC DNA]</scope>
    <source>
        <strain evidence="3 4">CGMCC 1.10181</strain>
    </source>
</reference>
<dbReference type="PANTHER" id="PTHR46268:SF6">
    <property type="entry name" value="UNIVERSAL STRESS PROTEIN UP12"/>
    <property type="match status" value="1"/>
</dbReference>
<dbReference type="SUPFAM" id="SSF52402">
    <property type="entry name" value="Adenine nucleotide alpha hydrolases-like"/>
    <property type="match status" value="1"/>
</dbReference>
<dbReference type="PRINTS" id="PR01438">
    <property type="entry name" value="UNVRSLSTRESS"/>
</dbReference>
<comment type="caution">
    <text evidence="3">The sequence shown here is derived from an EMBL/GenBank/DDBJ whole genome shotgun (WGS) entry which is preliminary data.</text>
</comment>
<dbReference type="PANTHER" id="PTHR46268">
    <property type="entry name" value="STRESS RESPONSE PROTEIN NHAX"/>
    <property type="match status" value="1"/>
</dbReference>
<dbReference type="Gene3D" id="3.40.50.12370">
    <property type="match status" value="1"/>
</dbReference>
<dbReference type="RefSeq" id="WP_343890133.1">
    <property type="nucleotide sequence ID" value="NZ_BAAAEH010000029.1"/>
</dbReference>
<dbReference type="EMBL" id="JBDIME010000023">
    <property type="protein sequence ID" value="MEN2792067.1"/>
    <property type="molecule type" value="Genomic_DNA"/>
</dbReference>
<dbReference type="Pfam" id="PF00582">
    <property type="entry name" value="Usp"/>
    <property type="match status" value="1"/>
</dbReference>
<evidence type="ECO:0000313" key="4">
    <source>
        <dbReference type="Proteomes" id="UP001419910"/>
    </source>
</evidence>
<sequence length="246" mass="25528">MQHILVATDLSPGAAIAVARACQIGAGWCATLHLLHVVPRSMGSIDRAMRAEELAEMARALALNHPCLRAVRSSVRRAPTASAIEGEAQDLSADLIIIGGHRSRHALDSLFGTTVDHLLNSLSRPLLVARRAVQGPYQHVHVLGAGAGGSPDALVLAAHISGARAEIVLSADGRFDEAGGPVNGDPAAQRATRCPPDLLVIAAPATRAETLRGAAREDLNDPAQTDFLVYPAATRHQGGAHPGPGT</sequence>
<keyword evidence="4" id="KW-1185">Reference proteome</keyword>